<keyword evidence="5" id="KW-0328">Glycosyltransferase</keyword>
<feature type="domain" description="Arabinofuranosyltransferase central" evidence="13">
    <location>
        <begin position="212"/>
        <end position="669"/>
    </location>
</feature>
<dbReference type="Proteomes" id="UP000218810">
    <property type="component" value="Unassembled WGS sequence"/>
</dbReference>
<dbReference type="EMBL" id="NTGA01000031">
    <property type="protein sequence ID" value="PAY22095.1"/>
    <property type="molecule type" value="Genomic_DNA"/>
</dbReference>
<keyword evidence="9 12" id="KW-0472">Membrane</keyword>
<feature type="transmembrane region" description="Helical" evidence="12">
    <location>
        <begin position="415"/>
        <end position="443"/>
    </location>
</feature>
<dbReference type="InterPro" id="IPR007680">
    <property type="entry name" value="Arabino_trans_central"/>
</dbReference>
<gene>
    <name evidence="16" type="ORF">CEY15_15350</name>
</gene>
<feature type="transmembrane region" description="Helical" evidence="12">
    <location>
        <begin position="21"/>
        <end position="42"/>
    </location>
</feature>
<feature type="transmembrane region" description="Helical" evidence="12">
    <location>
        <begin position="641"/>
        <end position="666"/>
    </location>
</feature>
<evidence type="ECO:0000256" key="12">
    <source>
        <dbReference type="SAM" id="Phobius"/>
    </source>
</evidence>
<dbReference type="RefSeq" id="WP_095719193.1">
    <property type="nucleotide sequence ID" value="NZ_NTGA01000031.1"/>
</dbReference>
<sequence>MPSTAAEVRDAPDRSRTGPRWGIVAAVSGLLGILLALIVPLLPVTQTTSTISWPEAGTLDPVTAPLVAYYPLDLVAEVPCSAVGELRDQGREDGVLVSTAPREAGENAGARALMVTVAGPTVEVRSRNVLVASAPTEAVASAGACSVIRVVADSGSIAAEFVGLESDGREAGGRIDQDLRPQVVGVFTDLQGPAPEGMSVDITVDSRYTTQATVIKQIAIVGGILAIIVALVALHRLDLRDGRVGRRVLPRGWWKPRPLELVVVATLLVWHVIGANTADDGYILTEARAAVSSGYMPEVFRYYGAPYAPFGMPYYLYTAISSLTVGSMWLRLPALLLGIASWVLLTREVIPRLGIAARRAAAVRWSTAAVFLAFWLTYNNGLRPEPIVAFGVLATWVSLERALATGRLLPAATGFIIGGLTLSAAPTGTFCIAAIIAASRPLLLLVIRRARRDGWIPTVAPLLAAGLGVLHLIFLDQPLVTTLQSSALLGDVGPTGRWFEEVWRYEWLMNPTPDGSLARRFAVLAMFLSLITCAAILFRKGRIPGVAVGPARRIVGLAAMSIAFMALNPTKWTHHFGAFATIGAALAALVTMAVLPAATRSLRNRMLFLAAVFFVLALSFTSTNGWWYISIYGIPWGGVQPSIAGITFSSVFLGLMLISLVIALVLHYREPFARHDGPGSADAVGGPVVRLLREVSHAPLGLAATLVVVVIVASMAAAVRNQYPAYSVGLQNLRVLSGKPCGIADMVLAEPDANAGLLVPVGDPRDQLEAGALPVEFVPDGIPTDLTATQAVDTDTPGTGEDSDATATTAGTEGGVRAGEGINGSHAALPFGLDPARVPVLGSYQTGPQFNAETTTDWYRLPARDPERDEENPLITIAVAGSFAPDAIRVEFATAPAPATGTGDPAAEQFVAAGSVLPIDIGPAPSWRNLRVPVDMLPSDATAIRLVARDLDPDPSRWIAVTPPRMPELVTMQQLVGDSRPVLPDWAVAFHVPCLRPFEEFAGVHELPEYRVLPDRDLAVSSTNTWQAWDGGGPLGFIELLLAGETVPTYLEHDWSRDWGSLVRYEPLVPEARTATVEHGEAVRSGLWNGGPLAR</sequence>
<dbReference type="GO" id="GO:0071555">
    <property type="term" value="P:cell wall organization"/>
    <property type="evidence" value="ECO:0007669"/>
    <property type="project" value="UniProtKB-KW"/>
</dbReference>
<keyword evidence="10" id="KW-0961">Cell wall biogenesis/degradation</keyword>
<keyword evidence="6 16" id="KW-0808">Transferase</keyword>
<feature type="transmembrane region" description="Helical" evidence="12">
    <location>
        <begin position="607"/>
        <end position="629"/>
    </location>
</feature>
<dbReference type="Gene3D" id="2.60.120.610">
    <property type="entry name" value="arabinofuranosyltransferase like domain"/>
    <property type="match status" value="1"/>
</dbReference>
<accession>A0A2A2WLQ2</accession>
<feature type="transmembrane region" description="Helical" evidence="12">
    <location>
        <begin position="218"/>
        <end position="237"/>
    </location>
</feature>
<feature type="transmembrane region" description="Helical" evidence="12">
    <location>
        <begin position="258"/>
        <end position="278"/>
    </location>
</feature>
<feature type="domain" description="Arabinosyltransferase C-terminal" evidence="14">
    <location>
        <begin position="712"/>
        <end position="1093"/>
    </location>
</feature>
<evidence type="ECO:0000256" key="5">
    <source>
        <dbReference type="ARBA" id="ARBA00022676"/>
    </source>
</evidence>
<dbReference type="InterPro" id="IPR040920">
    <property type="entry name" value="Arabino_trans_N"/>
</dbReference>
<evidence type="ECO:0000256" key="7">
    <source>
        <dbReference type="ARBA" id="ARBA00022692"/>
    </source>
</evidence>
<organism evidence="16 17">
    <name type="scientific">Dietzia natronolimnaea</name>
    <dbReference type="NCBI Taxonomy" id="161920"/>
    <lineage>
        <taxon>Bacteria</taxon>
        <taxon>Bacillati</taxon>
        <taxon>Actinomycetota</taxon>
        <taxon>Actinomycetes</taxon>
        <taxon>Mycobacteriales</taxon>
        <taxon>Dietziaceae</taxon>
        <taxon>Dietzia</taxon>
    </lineage>
</organism>
<dbReference type="Pfam" id="PF14896">
    <property type="entry name" value="Arabino_trans_C"/>
    <property type="match status" value="1"/>
</dbReference>
<feature type="transmembrane region" description="Helical" evidence="12">
    <location>
        <begin position="517"/>
        <end position="538"/>
    </location>
</feature>
<evidence type="ECO:0000313" key="17">
    <source>
        <dbReference type="Proteomes" id="UP000218810"/>
    </source>
</evidence>
<feature type="domain" description="Arabinosyltransferas concanavalin like" evidence="15">
    <location>
        <begin position="45"/>
        <end position="207"/>
    </location>
</feature>
<dbReference type="GO" id="GO:0071766">
    <property type="term" value="P:Actinobacterium-type cell wall biogenesis"/>
    <property type="evidence" value="ECO:0007669"/>
    <property type="project" value="InterPro"/>
</dbReference>
<feature type="transmembrane region" description="Helical" evidence="12">
    <location>
        <begin position="361"/>
        <end position="378"/>
    </location>
</feature>
<dbReference type="AlphaFoldDB" id="A0A2A2WLQ2"/>
<dbReference type="InterPro" id="IPR027451">
    <property type="entry name" value="EmbABC_dom1"/>
</dbReference>
<evidence type="ECO:0000259" key="15">
    <source>
        <dbReference type="Pfam" id="PF17689"/>
    </source>
</evidence>
<dbReference type="GO" id="GO:0005886">
    <property type="term" value="C:plasma membrane"/>
    <property type="evidence" value="ECO:0007669"/>
    <property type="project" value="UniProtKB-SubCell"/>
</dbReference>
<dbReference type="Pfam" id="PF04602">
    <property type="entry name" value="Arabinose_trans"/>
    <property type="match status" value="1"/>
</dbReference>
<keyword evidence="17" id="KW-1185">Reference proteome</keyword>
<comment type="similarity">
    <text evidence="3">Belongs to the emb family.</text>
</comment>
<proteinExistence type="inferred from homology"/>
<dbReference type="InterPro" id="IPR032731">
    <property type="entry name" value="Arabino_trans_C"/>
</dbReference>
<evidence type="ECO:0000256" key="10">
    <source>
        <dbReference type="ARBA" id="ARBA00023316"/>
    </source>
</evidence>
<evidence type="ECO:0000256" key="3">
    <source>
        <dbReference type="ARBA" id="ARBA00008195"/>
    </source>
</evidence>
<evidence type="ECO:0000256" key="1">
    <source>
        <dbReference type="ARBA" id="ARBA00003001"/>
    </source>
</evidence>
<evidence type="ECO:0000256" key="11">
    <source>
        <dbReference type="SAM" id="MobiDB-lite"/>
    </source>
</evidence>
<dbReference type="OrthoDB" id="3584570at2"/>
<feature type="transmembrane region" description="Helical" evidence="12">
    <location>
        <begin position="573"/>
        <end position="595"/>
    </location>
</feature>
<evidence type="ECO:0000259" key="13">
    <source>
        <dbReference type="Pfam" id="PF04602"/>
    </source>
</evidence>
<evidence type="ECO:0000256" key="6">
    <source>
        <dbReference type="ARBA" id="ARBA00022679"/>
    </source>
</evidence>
<dbReference type="Gene3D" id="3.40.190.160">
    <property type="match status" value="1"/>
</dbReference>
<evidence type="ECO:0000256" key="8">
    <source>
        <dbReference type="ARBA" id="ARBA00022989"/>
    </source>
</evidence>
<dbReference type="InterPro" id="IPR042486">
    <property type="entry name" value="Arabino_trans_C_2"/>
</dbReference>
<keyword evidence="4" id="KW-1003">Cell membrane</keyword>
<feature type="transmembrane region" description="Helical" evidence="12">
    <location>
        <begin position="455"/>
        <end position="475"/>
    </location>
</feature>
<feature type="region of interest" description="Disordered" evidence="11">
    <location>
        <begin position="790"/>
        <end position="820"/>
    </location>
</feature>
<comment type="subcellular location">
    <subcellularLocation>
        <location evidence="2">Cell membrane</location>
        <topology evidence="2">Multi-pass membrane protein</topology>
    </subcellularLocation>
</comment>
<evidence type="ECO:0000313" key="16">
    <source>
        <dbReference type="EMBL" id="PAY22095.1"/>
    </source>
</evidence>
<evidence type="ECO:0000259" key="14">
    <source>
        <dbReference type="Pfam" id="PF14896"/>
    </source>
</evidence>
<evidence type="ECO:0000256" key="2">
    <source>
        <dbReference type="ARBA" id="ARBA00004651"/>
    </source>
</evidence>
<keyword evidence="7 12" id="KW-0812">Transmembrane</keyword>
<evidence type="ECO:0000256" key="4">
    <source>
        <dbReference type="ARBA" id="ARBA00022475"/>
    </source>
</evidence>
<feature type="transmembrane region" description="Helical" evidence="12">
    <location>
        <begin position="550"/>
        <end position="567"/>
    </location>
</feature>
<dbReference type="GO" id="GO:0052636">
    <property type="term" value="F:arabinosyltransferase activity"/>
    <property type="evidence" value="ECO:0007669"/>
    <property type="project" value="InterPro"/>
</dbReference>
<comment type="function">
    <text evidence="1">Arabinosyl transferase responsible for the polymerization of arabinose into the arabinan of arabinogalactan.</text>
</comment>
<comment type="caution">
    <text evidence="16">The sequence shown here is derived from an EMBL/GenBank/DDBJ whole genome shotgun (WGS) entry which is preliminary data.</text>
</comment>
<name>A0A2A2WLQ2_9ACTN</name>
<dbReference type="Gene3D" id="2.60.120.940">
    <property type="entry name" value="EmbC, C-terminal domain, subdomain 2"/>
    <property type="match status" value="1"/>
</dbReference>
<reference evidence="17" key="1">
    <citation type="submission" date="2017-09" db="EMBL/GenBank/DDBJ databases">
        <authorList>
            <person name="Zhang Y."/>
            <person name="Huang X."/>
            <person name="Liu J."/>
            <person name="Lu L."/>
            <person name="Peng K."/>
        </authorList>
    </citation>
    <scope>NUCLEOTIDE SEQUENCE [LARGE SCALE GENOMIC DNA]</scope>
    <source>
        <strain evidence="17">S-XJ-1</strain>
    </source>
</reference>
<protein>
    <submittedName>
        <fullName evidence="16">Arabinosyltransferase</fullName>
    </submittedName>
</protein>
<dbReference type="Pfam" id="PF17689">
    <property type="entry name" value="Arabino_trans_N"/>
    <property type="match status" value="1"/>
</dbReference>
<evidence type="ECO:0000256" key="9">
    <source>
        <dbReference type="ARBA" id="ARBA00023136"/>
    </source>
</evidence>
<feature type="transmembrane region" description="Helical" evidence="12">
    <location>
        <begin position="700"/>
        <end position="719"/>
    </location>
</feature>
<feature type="transmembrane region" description="Helical" evidence="12">
    <location>
        <begin position="314"/>
        <end position="340"/>
    </location>
</feature>
<keyword evidence="8 12" id="KW-1133">Transmembrane helix</keyword>